<comment type="caution">
    <text evidence="2">Lacks conserved residue(s) required for the propagation of feature annotation.</text>
</comment>
<evidence type="ECO:0000313" key="5">
    <source>
        <dbReference type="Proteomes" id="UP000028760"/>
    </source>
</evidence>
<evidence type="ECO:0000256" key="2">
    <source>
        <dbReference type="PROSITE-ProRule" id="PRU00196"/>
    </source>
</evidence>
<feature type="domain" description="SRCR" evidence="3">
    <location>
        <begin position="654"/>
        <end position="757"/>
    </location>
</feature>
<name>A0A096LS53_POEFO</name>
<dbReference type="EMBL" id="AYCK01029303">
    <property type="status" value="NOT_ANNOTATED_CDS"/>
    <property type="molecule type" value="Genomic_DNA"/>
</dbReference>
<feature type="disulfide bond" evidence="2">
    <location>
        <begin position="286"/>
        <end position="296"/>
    </location>
</feature>
<keyword evidence="1 2" id="KW-1015">Disulfide bond</keyword>
<organism evidence="4 5">
    <name type="scientific">Poecilia formosa</name>
    <name type="common">Amazon molly</name>
    <name type="synonym">Limia formosa</name>
    <dbReference type="NCBI Taxonomy" id="48698"/>
    <lineage>
        <taxon>Eukaryota</taxon>
        <taxon>Metazoa</taxon>
        <taxon>Chordata</taxon>
        <taxon>Craniata</taxon>
        <taxon>Vertebrata</taxon>
        <taxon>Euteleostomi</taxon>
        <taxon>Actinopterygii</taxon>
        <taxon>Neopterygii</taxon>
        <taxon>Teleostei</taxon>
        <taxon>Neoteleostei</taxon>
        <taxon>Acanthomorphata</taxon>
        <taxon>Ovalentaria</taxon>
        <taxon>Atherinomorphae</taxon>
        <taxon>Cyprinodontiformes</taxon>
        <taxon>Poeciliidae</taxon>
        <taxon>Poeciliinae</taxon>
        <taxon>Poecilia</taxon>
    </lineage>
</organism>
<feature type="disulfide bond" evidence="2">
    <location>
        <begin position="60"/>
        <end position="70"/>
    </location>
</feature>
<feature type="domain" description="SRCR" evidence="3">
    <location>
        <begin position="321"/>
        <end position="419"/>
    </location>
</feature>
<accession>A0A096LS53</accession>
<feature type="disulfide bond" evidence="2">
    <location>
        <begin position="932"/>
        <end position="942"/>
    </location>
</feature>
<reference evidence="4" key="3">
    <citation type="submission" date="2025-09" db="UniProtKB">
        <authorList>
            <consortium name="Ensembl"/>
        </authorList>
    </citation>
    <scope>IDENTIFICATION</scope>
</reference>
<feature type="domain" description="SRCR" evidence="3">
    <location>
        <begin position="1"/>
        <end position="92"/>
    </location>
</feature>
<dbReference type="PANTHER" id="PTHR48071">
    <property type="entry name" value="SRCR DOMAIN-CONTAINING PROTEIN"/>
    <property type="match status" value="1"/>
</dbReference>
<feature type="domain" description="SRCR" evidence="3">
    <location>
        <begin position="856"/>
        <end position="942"/>
    </location>
</feature>
<dbReference type="PRINTS" id="PR00258">
    <property type="entry name" value="SPERACTRCPTR"/>
</dbReference>
<dbReference type="Ensembl" id="ENSPFOT00000025589.1">
    <property type="protein sequence ID" value="ENSPFOP00000021994.1"/>
    <property type="gene ID" value="ENSPFOG00000006741.2"/>
</dbReference>
<dbReference type="GeneTree" id="ENSGT00940000157963"/>
<evidence type="ECO:0000256" key="1">
    <source>
        <dbReference type="ARBA" id="ARBA00023157"/>
    </source>
</evidence>
<dbReference type="SUPFAM" id="SSF56487">
    <property type="entry name" value="SRCR-like"/>
    <property type="match status" value="7"/>
</dbReference>
<feature type="domain" description="SRCR" evidence="3">
    <location>
        <begin position="423"/>
        <end position="520"/>
    </location>
</feature>
<dbReference type="SMART" id="SM00202">
    <property type="entry name" value="SR"/>
    <property type="match status" value="5"/>
</dbReference>
<protein>
    <recommendedName>
        <fullName evidence="3">SRCR domain-containing protein</fullName>
    </recommendedName>
</protein>
<keyword evidence="5" id="KW-1185">Reference proteome</keyword>
<dbReference type="PROSITE" id="PS50287">
    <property type="entry name" value="SRCR_2"/>
    <property type="match status" value="7"/>
</dbReference>
<feature type="disulfide bond" evidence="2">
    <location>
        <begin position="389"/>
        <end position="399"/>
    </location>
</feature>
<dbReference type="AlphaFoldDB" id="A0A096LS53"/>
<dbReference type="Pfam" id="PF00530">
    <property type="entry name" value="SRCR"/>
    <property type="match status" value="5"/>
</dbReference>
<dbReference type="Proteomes" id="UP000028760">
    <property type="component" value="Unassembled WGS sequence"/>
</dbReference>
<dbReference type="OMA" id="IHITRIH"/>
<dbReference type="GO" id="GO:0016020">
    <property type="term" value="C:membrane"/>
    <property type="evidence" value="ECO:0007669"/>
    <property type="project" value="InterPro"/>
</dbReference>
<reference evidence="5" key="1">
    <citation type="submission" date="2013-10" db="EMBL/GenBank/DDBJ databases">
        <authorList>
            <person name="Schartl M."/>
            <person name="Warren W."/>
        </authorList>
    </citation>
    <scope>NUCLEOTIDE SEQUENCE [LARGE SCALE GENOMIC DNA]</scope>
    <source>
        <strain evidence="5">female</strain>
    </source>
</reference>
<dbReference type="InterPro" id="IPR036772">
    <property type="entry name" value="SRCR-like_dom_sf"/>
</dbReference>
<proteinExistence type="predicted"/>
<dbReference type="PANTHER" id="PTHR48071:SF25">
    <property type="entry name" value="SCAVENGER RECEPTOR CYSTEINE-RICH TYPE 1 PROTEIN M160-LIKE ISOFORM X1"/>
    <property type="match status" value="1"/>
</dbReference>
<reference evidence="4" key="2">
    <citation type="submission" date="2025-08" db="UniProtKB">
        <authorList>
            <consortium name="Ensembl"/>
        </authorList>
    </citation>
    <scope>IDENTIFICATION</scope>
</reference>
<evidence type="ECO:0000259" key="3">
    <source>
        <dbReference type="PROSITE" id="PS50287"/>
    </source>
</evidence>
<feature type="domain" description="SRCR" evidence="3">
    <location>
        <begin position="215"/>
        <end position="314"/>
    </location>
</feature>
<evidence type="ECO:0000313" key="4">
    <source>
        <dbReference type="Ensembl" id="ENSPFOP00000021994.1"/>
    </source>
</evidence>
<feature type="domain" description="SRCR" evidence="3">
    <location>
        <begin position="517"/>
        <end position="566"/>
    </location>
</feature>
<dbReference type="Gene3D" id="3.10.250.10">
    <property type="entry name" value="SRCR-like domain"/>
    <property type="match status" value="6"/>
</dbReference>
<dbReference type="InterPro" id="IPR001190">
    <property type="entry name" value="SRCR"/>
</dbReference>
<feature type="disulfide bond" evidence="2">
    <location>
        <begin position="492"/>
        <end position="502"/>
    </location>
</feature>
<sequence length="942" mass="105780">PCEGHVEVYYDNEMGYVGDKNWNEKTDEVVCKSTHCGRPVGNSNVYRSYSRPVWLNELDCKGNEESLWDCDGWPGPSVSFYRKPTVKKVKCSCKSLIIHITRIHEQHNQSKSNILFQNAERRVSYCILNAGADDATRLCKSIPGCGETGKIVTSQWMRTEGFMSSQQGAFKKINCSGIQNVKHLWQCIESHPSKCILPAAVSCTGNPLNIDKVKVLLTDDSDRETKCYGYVKIQKTQKNDKKSHVCGDDWTEKESEMVCKELNCGKVIKELKTINGKNGIMNHVKCTGSESSLWYCRAEHRSQKCTSAPYVVCQVSGSREVRLQDGPGKCAGRLEVKDEGQWKRVSKENWDGSYTKHACKQLDCGDDGKDKSDSDEFSQGTGEMLTFRCQQSDKNLADCTATNTNNQNRNEKAVQLICNENKLLFLDGPQSCSGDVAIEYKEELYWLSGSNERWNKELANKVCQQMHCGNATRHNQSSPGVKNRMWNESFSCSSDQKSIFDCNKTQINSSNSTIAHVECEGNITVTLTDTCWGMVNISTGNETGYVSGAHWSDTLSKELCKELGCGTEILKPIKKPGTSDGIKFKSLFKMKNSINMRQYSIVKMEMNPESTKNQDSKKPAYVVCKGIGLFFVKTGSIFFGFRQITVFVSGSIKPRFNDKDNQRHKCSGNVEVSYEGQWLPVSKKTLDNKETQNTICTELQCGNGLSSKPYFGPKPTENHVIIIQECSQKTIAECKVETAELSGSNSQTSDLGGLHCSNWKTLALEDFGPSQTSSENICKGDLVVYSNKESEPKRNFVSSQEFSKDVGTKLCEAMKCGNYKRYRNSTELLKADNWYEGIFKCKNSTNIWDCETQKQQRDQNETAKLFIECHGEPTVKLSANGELSIDDASVCNSHWKEEYSHMVCQQLGRGNAIPNLSKNQRKTLTVSYHVHCENHNYLIGQC</sequence>